<organism evidence="1 2">
    <name type="scientific">Pseudomonas phage Psa21</name>
    <dbReference type="NCBI Taxonomy" id="2530023"/>
    <lineage>
        <taxon>Viruses</taxon>
        <taxon>Duplodnaviria</taxon>
        <taxon>Heunggongvirae</taxon>
        <taxon>Uroviricota</taxon>
        <taxon>Caudoviricetes</taxon>
        <taxon>Chimalliviridae</taxon>
        <taxon>Tepukevirus</taxon>
        <taxon>Tepukevirus Psa21</taxon>
    </lineage>
</organism>
<accession>A0A481W575</accession>
<evidence type="ECO:0000313" key="1">
    <source>
        <dbReference type="EMBL" id="QBJ02852.1"/>
    </source>
</evidence>
<evidence type="ECO:0000313" key="2">
    <source>
        <dbReference type="Proteomes" id="UP000294134"/>
    </source>
</evidence>
<reference evidence="1 2" key="1">
    <citation type="submission" date="2019-02" db="EMBL/GenBank/DDBJ databases">
        <authorList>
            <person name="Frampton R.A."/>
            <person name="Wojtus J.K."/>
            <person name="Fineran P.C."/>
            <person name="Hendrickson H.L."/>
        </authorList>
    </citation>
    <scope>NUCLEOTIDE SEQUENCE [LARGE SCALE GENOMIC DNA]</scope>
</reference>
<protein>
    <submittedName>
        <fullName evidence="1">Uncharacterized protein</fullName>
    </submittedName>
</protein>
<sequence length="215" mass="24808">MAMYSGLRLDLKLKSETPPQIIVWLSKHAMHEGNIPEINSFFSYGVTYFPDWKGGSLKRIDEGDGYWHLKSNGVSSGYDDTKIAFFLHEIQPWLILEEGQILASIIYEEREAVERIFWIDPKDTLVRRRRATVYCYEDDHPRDWNALELAEPLGFESAANRPNWLDEEIFNFACNAVVSPAQEEKRILAKQHNEKYAAGSVEAIQEELKALEGKQ</sequence>
<dbReference type="Proteomes" id="UP000294134">
    <property type="component" value="Segment"/>
</dbReference>
<gene>
    <name evidence="1" type="ORF">PSA21_326</name>
</gene>
<keyword evidence="2" id="KW-1185">Reference proteome</keyword>
<dbReference type="EMBL" id="MK552327">
    <property type="protein sequence ID" value="QBJ02852.1"/>
    <property type="molecule type" value="Genomic_DNA"/>
</dbReference>
<proteinExistence type="predicted"/>
<name>A0A481W575_9CAUD</name>